<evidence type="ECO:0000256" key="1">
    <source>
        <dbReference type="SAM" id="MobiDB-lite"/>
    </source>
</evidence>
<dbReference type="Proteomes" id="UP000190989">
    <property type="component" value="Unassembled WGS sequence"/>
</dbReference>
<dbReference type="AlphaFoldDB" id="A0A1U6GTQ3"/>
<proteinExistence type="predicted"/>
<reference evidence="3" key="1">
    <citation type="submission" date="2017-02" db="EMBL/GenBank/DDBJ databases">
        <authorList>
            <person name="Varghese N."/>
            <person name="Submissions S."/>
        </authorList>
    </citation>
    <scope>NUCLEOTIDE SEQUENCE [LARGE SCALE GENOMIC DNA]</scope>
    <source>
        <strain evidence="3">SM117</strain>
    </source>
</reference>
<feature type="region of interest" description="Disordered" evidence="1">
    <location>
        <begin position="63"/>
        <end position="88"/>
    </location>
</feature>
<evidence type="ECO:0000313" key="2">
    <source>
        <dbReference type="EMBL" id="SLJ86902.1"/>
    </source>
</evidence>
<keyword evidence="3" id="KW-1185">Reference proteome</keyword>
<name>A0A1U6GTQ3_9SPHN</name>
<sequence length="126" mass="13853">MDIDYIANRSAAEAVITAMARHNREELATFVAVAIDIMDAMDGDIDLEDGDVDRCNAHDDSLEDLTDWRGYPGDPDDTEDGDEDRCEAADDGCGGYLRHGIMHYGSDDDDADFEAWEQPVALGGRH</sequence>
<dbReference type="STRING" id="428990.SAMN06295987_101411"/>
<protein>
    <submittedName>
        <fullName evidence="2">Uncharacterized protein</fullName>
    </submittedName>
</protein>
<accession>A0A1U6GTQ3</accession>
<evidence type="ECO:0000313" key="3">
    <source>
        <dbReference type="Proteomes" id="UP000190989"/>
    </source>
</evidence>
<feature type="compositionally biased region" description="Acidic residues" evidence="1">
    <location>
        <begin position="74"/>
        <end position="85"/>
    </location>
</feature>
<organism evidence="2 3">
    <name type="scientific">Novosphingobium mathurense</name>
    <dbReference type="NCBI Taxonomy" id="428990"/>
    <lineage>
        <taxon>Bacteria</taxon>
        <taxon>Pseudomonadati</taxon>
        <taxon>Pseudomonadota</taxon>
        <taxon>Alphaproteobacteria</taxon>
        <taxon>Sphingomonadales</taxon>
        <taxon>Sphingomonadaceae</taxon>
        <taxon>Novosphingobium</taxon>
    </lineage>
</organism>
<dbReference type="RefSeq" id="WP_079729321.1">
    <property type="nucleotide sequence ID" value="NZ_FVZE01000001.1"/>
</dbReference>
<dbReference type="EMBL" id="FVZE01000001">
    <property type="protein sequence ID" value="SLJ86902.1"/>
    <property type="molecule type" value="Genomic_DNA"/>
</dbReference>
<gene>
    <name evidence="2" type="ORF">SAMN06295987_101411</name>
</gene>